<evidence type="ECO:0000313" key="1">
    <source>
        <dbReference type="EMBL" id="KAF7145133.1"/>
    </source>
</evidence>
<gene>
    <name evidence="1" type="ORF">RHSIM_Rhsim04G0076300</name>
</gene>
<sequence>MILQSQRSEPPLSLGFASAFSPVCSPHVKTSAYSLLVRADVVPQPPPSHLFESSTPETRLPSIVQASNIAIPSSSGCLLLVVNCDAYFLVFNCPKLKEISLDFLRQKNDSTDLTAMVDGLGRSCLRLQNMHIASIQLSHDAVLALSASTLSEISVLVLQLLCTGYGFKEDPKGTEGLAEGFSCFLQCCKIRGYCVGVYLECNYVLLSICSLLTEPNPDDPLVPEIAHMYKTDRAK</sequence>
<comment type="caution">
    <text evidence="1">The sequence shown here is derived from an EMBL/GenBank/DDBJ whole genome shotgun (WGS) entry which is preliminary data.</text>
</comment>
<dbReference type="Proteomes" id="UP000626092">
    <property type="component" value="Unassembled WGS sequence"/>
</dbReference>
<reference evidence="1" key="1">
    <citation type="submission" date="2019-11" db="EMBL/GenBank/DDBJ databases">
        <authorList>
            <person name="Liu Y."/>
            <person name="Hou J."/>
            <person name="Li T.-Q."/>
            <person name="Guan C.-H."/>
            <person name="Wu X."/>
            <person name="Wu H.-Z."/>
            <person name="Ling F."/>
            <person name="Zhang R."/>
            <person name="Shi X.-G."/>
            <person name="Ren J.-P."/>
            <person name="Chen E.-F."/>
            <person name="Sun J.-M."/>
        </authorList>
    </citation>
    <scope>NUCLEOTIDE SEQUENCE</scope>
    <source>
        <strain evidence="1">Adult_tree_wgs_1</strain>
        <tissue evidence="1">Leaves</tissue>
    </source>
</reference>
<dbReference type="SUPFAM" id="SSF54495">
    <property type="entry name" value="UBC-like"/>
    <property type="match status" value="1"/>
</dbReference>
<name>A0A834H5N4_RHOSS</name>
<dbReference type="OrthoDB" id="1824176at2759"/>
<dbReference type="InterPro" id="IPR016135">
    <property type="entry name" value="UBQ-conjugating_enzyme/RWD"/>
</dbReference>
<evidence type="ECO:0000313" key="2">
    <source>
        <dbReference type="Proteomes" id="UP000626092"/>
    </source>
</evidence>
<dbReference type="EMBL" id="WJXA01000004">
    <property type="protein sequence ID" value="KAF7145133.1"/>
    <property type="molecule type" value="Genomic_DNA"/>
</dbReference>
<dbReference type="Gene3D" id="3.10.110.10">
    <property type="entry name" value="Ubiquitin Conjugating Enzyme"/>
    <property type="match status" value="1"/>
</dbReference>
<keyword evidence="2" id="KW-1185">Reference proteome</keyword>
<dbReference type="AlphaFoldDB" id="A0A834H5N4"/>
<organism evidence="1 2">
    <name type="scientific">Rhododendron simsii</name>
    <name type="common">Sims's rhododendron</name>
    <dbReference type="NCBI Taxonomy" id="118357"/>
    <lineage>
        <taxon>Eukaryota</taxon>
        <taxon>Viridiplantae</taxon>
        <taxon>Streptophyta</taxon>
        <taxon>Embryophyta</taxon>
        <taxon>Tracheophyta</taxon>
        <taxon>Spermatophyta</taxon>
        <taxon>Magnoliopsida</taxon>
        <taxon>eudicotyledons</taxon>
        <taxon>Gunneridae</taxon>
        <taxon>Pentapetalae</taxon>
        <taxon>asterids</taxon>
        <taxon>Ericales</taxon>
        <taxon>Ericaceae</taxon>
        <taxon>Ericoideae</taxon>
        <taxon>Rhodoreae</taxon>
        <taxon>Rhododendron</taxon>
    </lineage>
</organism>
<proteinExistence type="predicted"/>
<accession>A0A834H5N4</accession>
<protein>
    <submittedName>
        <fullName evidence="1">Uncharacterized protein</fullName>
    </submittedName>
</protein>